<dbReference type="GO" id="GO:0000287">
    <property type="term" value="F:magnesium ion binding"/>
    <property type="evidence" value="ECO:0007669"/>
    <property type="project" value="TreeGrafter"/>
</dbReference>
<keyword evidence="6" id="KW-1185">Reference proteome</keyword>
<keyword evidence="5" id="KW-0456">Lyase</keyword>
<dbReference type="InterPro" id="IPR013342">
    <property type="entry name" value="Mandelate_racemase_C"/>
</dbReference>
<gene>
    <name evidence="5" type="ORF">IMCC3135_15675</name>
</gene>
<dbReference type="Gene3D" id="3.20.20.120">
    <property type="entry name" value="Enolase-like C-terminal domain"/>
    <property type="match status" value="1"/>
</dbReference>
<evidence type="ECO:0000256" key="1">
    <source>
        <dbReference type="ARBA" id="ARBA00001946"/>
    </source>
</evidence>
<dbReference type="GO" id="GO:0016836">
    <property type="term" value="F:hydro-lyase activity"/>
    <property type="evidence" value="ECO:0007669"/>
    <property type="project" value="TreeGrafter"/>
</dbReference>
<dbReference type="Pfam" id="PF13378">
    <property type="entry name" value="MR_MLE_C"/>
    <property type="match status" value="1"/>
</dbReference>
<dbReference type="SFLD" id="SFLDS00001">
    <property type="entry name" value="Enolase"/>
    <property type="match status" value="1"/>
</dbReference>
<accession>A0A2Z2NZI1</accession>
<feature type="domain" description="Mandelate racemase/muconate lactonizing enzyme C-terminal" evidence="4">
    <location>
        <begin position="196"/>
        <end position="290"/>
    </location>
</feature>
<evidence type="ECO:0000313" key="5">
    <source>
        <dbReference type="EMBL" id="ASJ73217.1"/>
    </source>
</evidence>
<dbReference type="SUPFAM" id="SSF51604">
    <property type="entry name" value="Enolase C-terminal domain-like"/>
    <property type="match status" value="1"/>
</dbReference>
<protein>
    <submittedName>
        <fullName evidence="5">L-talarate/galactarate dehydratase</fullName>
        <ecNumber evidence="5">4.2.1.156</ecNumber>
    </submittedName>
</protein>
<reference evidence="5 6" key="1">
    <citation type="submission" date="2016-12" db="EMBL/GenBank/DDBJ databases">
        <authorList>
            <person name="Song W.-J."/>
            <person name="Kurnit D.M."/>
        </authorList>
    </citation>
    <scope>NUCLEOTIDE SEQUENCE [LARGE SCALE GENOMIC DNA]</scope>
    <source>
        <strain evidence="5 6">IMCC3135</strain>
    </source>
</reference>
<evidence type="ECO:0000256" key="2">
    <source>
        <dbReference type="ARBA" id="ARBA00022723"/>
    </source>
</evidence>
<dbReference type="KEGG" id="gai:IMCC3135_15675"/>
<dbReference type="CDD" id="cd03316">
    <property type="entry name" value="MR_like"/>
    <property type="match status" value="1"/>
</dbReference>
<evidence type="ECO:0000256" key="3">
    <source>
        <dbReference type="ARBA" id="ARBA00022842"/>
    </source>
</evidence>
<dbReference type="PANTHER" id="PTHR13794">
    <property type="entry name" value="ENOLASE SUPERFAMILY, MANDELATE RACEMASE"/>
    <property type="match status" value="1"/>
</dbReference>
<evidence type="ECO:0000313" key="6">
    <source>
        <dbReference type="Proteomes" id="UP000250079"/>
    </source>
</evidence>
<dbReference type="AlphaFoldDB" id="A0A2Z2NZI1"/>
<dbReference type="Gene3D" id="3.30.390.10">
    <property type="entry name" value="Enolase-like, N-terminal domain"/>
    <property type="match status" value="1"/>
</dbReference>
<dbReference type="InterPro" id="IPR029017">
    <property type="entry name" value="Enolase-like_N"/>
</dbReference>
<dbReference type="InterPro" id="IPR013341">
    <property type="entry name" value="Mandelate_racemase_N_dom"/>
</dbReference>
<dbReference type="Proteomes" id="UP000250079">
    <property type="component" value="Chromosome"/>
</dbReference>
<dbReference type="Pfam" id="PF02746">
    <property type="entry name" value="MR_MLE_N"/>
    <property type="match status" value="1"/>
</dbReference>
<evidence type="ECO:0000259" key="4">
    <source>
        <dbReference type="SMART" id="SM00922"/>
    </source>
</evidence>
<dbReference type="SUPFAM" id="SSF54826">
    <property type="entry name" value="Enolase N-terminal domain-like"/>
    <property type="match status" value="1"/>
</dbReference>
<name>A0A2Z2NZI1_9GAMM</name>
<dbReference type="InterPro" id="IPR029065">
    <property type="entry name" value="Enolase_C-like"/>
</dbReference>
<sequence>MLSPRGFGWRAAIKSIGRIHGKPIQSNVGVMGAAGMNRSVATDTSVKISKIDVWSFREPIERVVATSFGRMTDRRCVLVRIEDRDGCFGFGEIFANWPVAAPENRARLLAEDLAWLLLGREISSPTEMFDYLVLTTRLVALQAGEFGPFQQAIAGLDIAINDLFARKADMSLARYLAADTAPAVPVYASGIHIDSADEMIAAARQVGFTRFKVKVGFDTDAEPAKLTRLVETLRKGETLMVDANQAWNFDQARNFAHATQSLGLGWIEEPMPVDANPAQWRDLATVTDTPLAGGENLAGFAAFEQAIDERVLSIIQPDVAKWGGVSGCLAVGFAAKAQGKTYCPHFLGGGVGLMASAHVLAACAGGWLETDVNDSVLRSAFDGLDGSQITNGTRQIDTSPGMGITFLPAAITPFLTSHYEVSQ</sequence>
<dbReference type="GO" id="GO:0016052">
    <property type="term" value="P:carbohydrate catabolic process"/>
    <property type="evidence" value="ECO:0007669"/>
    <property type="project" value="TreeGrafter"/>
</dbReference>
<dbReference type="EC" id="4.2.1.156" evidence="5"/>
<proteinExistence type="predicted"/>
<dbReference type="SMART" id="SM00922">
    <property type="entry name" value="MR_MLE"/>
    <property type="match status" value="1"/>
</dbReference>
<dbReference type="RefSeq" id="WP_088918446.1">
    <property type="nucleotide sequence ID" value="NZ_CP018632.1"/>
</dbReference>
<dbReference type="InterPro" id="IPR036849">
    <property type="entry name" value="Enolase-like_C_sf"/>
</dbReference>
<keyword evidence="3" id="KW-0460">Magnesium</keyword>
<comment type="cofactor">
    <cofactor evidence="1">
        <name>Mg(2+)</name>
        <dbReference type="ChEBI" id="CHEBI:18420"/>
    </cofactor>
</comment>
<dbReference type="PANTHER" id="PTHR13794:SF58">
    <property type="entry name" value="MITOCHONDRIAL ENOLASE SUPERFAMILY MEMBER 1"/>
    <property type="match status" value="1"/>
</dbReference>
<organism evidence="5 6">
    <name type="scientific">Granulosicoccus antarcticus IMCC3135</name>
    <dbReference type="NCBI Taxonomy" id="1192854"/>
    <lineage>
        <taxon>Bacteria</taxon>
        <taxon>Pseudomonadati</taxon>
        <taxon>Pseudomonadota</taxon>
        <taxon>Gammaproteobacteria</taxon>
        <taxon>Chromatiales</taxon>
        <taxon>Granulosicoccaceae</taxon>
        <taxon>Granulosicoccus</taxon>
    </lineage>
</organism>
<keyword evidence="2" id="KW-0479">Metal-binding</keyword>
<dbReference type="OrthoDB" id="3725747at2"/>
<dbReference type="SFLD" id="SFLDG00179">
    <property type="entry name" value="mandelate_racemase"/>
    <property type="match status" value="1"/>
</dbReference>
<dbReference type="InterPro" id="IPR046945">
    <property type="entry name" value="RHMD-like"/>
</dbReference>
<dbReference type="EMBL" id="CP018632">
    <property type="protein sequence ID" value="ASJ73217.1"/>
    <property type="molecule type" value="Genomic_DNA"/>
</dbReference>